<protein>
    <recommendedName>
        <fullName evidence="3">N-sulphoglucosamine sulphohydrolase C-terminal domain-containing protein</fullName>
    </recommendedName>
</protein>
<dbReference type="Proteomes" id="UP000540698">
    <property type="component" value="Unassembled WGS sequence"/>
</dbReference>
<dbReference type="SUPFAM" id="SSF53649">
    <property type="entry name" value="Alkaline phosphatase-like"/>
    <property type="match status" value="1"/>
</dbReference>
<accession>A0A7X6L0R5</accession>
<proteinExistence type="predicted"/>
<evidence type="ECO:0008006" key="3">
    <source>
        <dbReference type="Google" id="ProtNLM"/>
    </source>
</evidence>
<dbReference type="EMBL" id="JAAXOS010000002">
    <property type="protein sequence ID" value="NKY25731.1"/>
    <property type="molecule type" value="Genomic_DNA"/>
</dbReference>
<dbReference type="AlphaFoldDB" id="A0A7X6L0R5"/>
<dbReference type="RefSeq" id="WP_062968523.1">
    <property type="nucleotide sequence ID" value="NZ_JAAXOS010000002.1"/>
</dbReference>
<sequence length="126" mass="13407">MPTLAALAGIDPAASPLPGKDLTPLLTDPAGTTRGALLLTSDAKSSGGQVAGVEYCLRCAITSRYSFARYSTPQGIAGPRGEFDYELYDRREDPLELRNLAHNGGAAELVEQMNDLVDTLIAREAR</sequence>
<name>A0A7X6L0R5_9NOCA</name>
<dbReference type="InterPro" id="IPR017850">
    <property type="entry name" value="Alkaline_phosphatase_core_sf"/>
</dbReference>
<comment type="caution">
    <text evidence="1">The sequence shown here is derived from an EMBL/GenBank/DDBJ whole genome shotgun (WGS) entry which is preliminary data.</text>
</comment>
<reference evidence="1 2" key="1">
    <citation type="submission" date="2020-04" db="EMBL/GenBank/DDBJ databases">
        <title>MicrobeNet Type strains.</title>
        <authorList>
            <person name="Nicholson A.C."/>
        </authorList>
    </citation>
    <scope>NUCLEOTIDE SEQUENCE [LARGE SCALE GENOMIC DNA]</scope>
    <source>
        <strain evidence="1 2">DSM 44956</strain>
    </source>
</reference>
<evidence type="ECO:0000313" key="2">
    <source>
        <dbReference type="Proteomes" id="UP000540698"/>
    </source>
</evidence>
<dbReference type="Gene3D" id="3.40.720.10">
    <property type="entry name" value="Alkaline Phosphatase, subunit A"/>
    <property type="match status" value="1"/>
</dbReference>
<organism evidence="1 2">
    <name type="scientific">Nocardia gamkensis</name>
    <dbReference type="NCBI Taxonomy" id="352869"/>
    <lineage>
        <taxon>Bacteria</taxon>
        <taxon>Bacillati</taxon>
        <taxon>Actinomycetota</taxon>
        <taxon>Actinomycetes</taxon>
        <taxon>Mycobacteriales</taxon>
        <taxon>Nocardiaceae</taxon>
        <taxon>Nocardia</taxon>
    </lineage>
</organism>
<evidence type="ECO:0000313" key="1">
    <source>
        <dbReference type="EMBL" id="NKY25731.1"/>
    </source>
</evidence>
<keyword evidence="2" id="KW-1185">Reference proteome</keyword>
<gene>
    <name evidence="1" type="ORF">HGB38_05710</name>
</gene>